<evidence type="ECO:0000313" key="3">
    <source>
        <dbReference type="Proteomes" id="UP001152797"/>
    </source>
</evidence>
<dbReference type="EMBL" id="CAMXCT010004024">
    <property type="protein sequence ID" value="CAI4007370.1"/>
    <property type="molecule type" value="Genomic_DNA"/>
</dbReference>
<proteinExistence type="predicted"/>
<evidence type="ECO:0000313" key="1">
    <source>
        <dbReference type="EMBL" id="CAI4007370.1"/>
    </source>
</evidence>
<reference evidence="2" key="2">
    <citation type="submission" date="2024-04" db="EMBL/GenBank/DDBJ databases">
        <authorList>
            <person name="Chen Y."/>
            <person name="Shah S."/>
            <person name="Dougan E. K."/>
            <person name="Thang M."/>
            <person name="Chan C."/>
        </authorList>
    </citation>
    <scope>NUCLEOTIDE SEQUENCE [LARGE SCALE GENOMIC DNA]</scope>
</reference>
<gene>
    <name evidence="1" type="ORF">C1SCF055_LOCUS32931</name>
</gene>
<protein>
    <submittedName>
        <fullName evidence="1">Uncharacterized protein</fullName>
    </submittedName>
</protein>
<keyword evidence="3" id="KW-1185">Reference proteome</keyword>
<sequence>MEIGTKGSGLQGPDEELPLRLLRGRGGHKERPDEGHIATGHQDARCGRLLLCPLRRILRQVETSCALADAKDTQIGQSLRPVQHAMALPATNRNHGLHPPRKLLLPVVAGAWALWHGELSDLRRVYTCRCKVARIRVFAVTFTQQCLVTGDGLYRRGRLFGALTASTTVGSWLSWL</sequence>
<name>A0A9P1DBR2_9DINO</name>
<dbReference type="Proteomes" id="UP001152797">
    <property type="component" value="Unassembled WGS sequence"/>
</dbReference>
<dbReference type="EMBL" id="CAMXCT030004024">
    <property type="protein sequence ID" value="CAL4794682.1"/>
    <property type="molecule type" value="Genomic_DNA"/>
</dbReference>
<organism evidence="1">
    <name type="scientific">Cladocopium goreaui</name>
    <dbReference type="NCBI Taxonomy" id="2562237"/>
    <lineage>
        <taxon>Eukaryota</taxon>
        <taxon>Sar</taxon>
        <taxon>Alveolata</taxon>
        <taxon>Dinophyceae</taxon>
        <taxon>Suessiales</taxon>
        <taxon>Symbiodiniaceae</taxon>
        <taxon>Cladocopium</taxon>
    </lineage>
</organism>
<reference evidence="1" key="1">
    <citation type="submission" date="2022-10" db="EMBL/GenBank/DDBJ databases">
        <authorList>
            <person name="Chen Y."/>
            <person name="Dougan E. K."/>
            <person name="Chan C."/>
            <person name="Rhodes N."/>
            <person name="Thang M."/>
        </authorList>
    </citation>
    <scope>NUCLEOTIDE SEQUENCE</scope>
</reference>
<accession>A0A9P1DBR2</accession>
<dbReference type="AlphaFoldDB" id="A0A9P1DBR2"/>
<comment type="caution">
    <text evidence="1">The sequence shown here is derived from an EMBL/GenBank/DDBJ whole genome shotgun (WGS) entry which is preliminary data.</text>
</comment>
<dbReference type="EMBL" id="CAMXCT020004024">
    <property type="protein sequence ID" value="CAL1160745.1"/>
    <property type="molecule type" value="Genomic_DNA"/>
</dbReference>
<evidence type="ECO:0000313" key="2">
    <source>
        <dbReference type="EMBL" id="CAL1160745.1"/>
    </source>
</evidence>